<evidence type="ECO:0000313" key="2">
    <source>
        <dbReference type="Proteomes" id="UP000828390"/>
    </source>
</evidence>
<reference evidence="1" key="1">
    <citation type="journal article" date="2019" name="bioRxiv">
        <title>The Genome of the Zebra Mussel, Dreissena polymorpha: A Resource for Invasive Species Research.</title>
        <authorList>
            <person name="McCartney M.A."/>
            <person name="Auch B."/>
            <person name="Kono T."/>
            <person name="Mallez S."/>
            <person name="Zhang Y."/>
            <person name="Obille A."/>
            <person name="Becker A."/>
            <person name="Abrahante J.E."/>
            <person name="Garbe J."/>
            <person name="Badalamenti J.P."/>
            <person name="Herman A."/>
            <person name="Mangelson H."/>
            <person name="Liachko I."/>
            <person name="Sullivan S."/>
            <person name="Sone E.D."/>
            <person name="Koren S."/>
            <person name="Silverstein K.A.T."/>
            <person name="Beckman K.B."/>
            <person name="Gohl D.M."/>
        </authorList>
    </citation>
    <scope>NUCLEOTIDE SEQUENCE</scope>
    <source>
        <strain evidence="1">Duluth1</strain>
        <tissue evidence="1">Whole animal</tissue>
    </source>
</reference>
<dbReference type="AlphaFoldDB" id="A0A9D4BVS8"/>
<evidence type="ECO:0000313" key="1">
    <source>
        <dbReference type="EMBL" id="KAH3711785.1"/>
    </source>
</evidence>
<organism evidence="1 2">
    <name type="scientific">Dreissena polymorpha</name>
    <name type="common">Zebra mussel</name>
    <name type="synonym">Mytilus polymorpha</name>
    <dbReference type="NCBI Taxonomy" id="45954"/>
    <lineage>
        <taxon>Eukaryota</taxon>
        <taxon>Metazoa</taxon>
        <taxon>Spiralia</taxon>
        <taxon>Lophotrochozoa</taxon>
        <taxon>Mollusca</taxon>
        <taxon>Bivalvia</taxon>
        <taxon>Autobranchia</taxon>
        <taxon>Heteroconchia</taxon>
        <taxon>Euheterodonta</taxon>
        <taxon>Imparidentia</taxon>
        <taxon>Neoheterodontei</taxon>
        <taxon>Myida</taxon>
        <taxon>Dreissenoidea</taxon>
        <taxon>Dreissenidae</taxon>
        <taxon>Dreissena</taxon>
    </lineage>
</organism>
<accession>A0A9D4BVS8</accession>
<dbReference type="PANTHER" id="PTHR45823">
    <property type="entry name" value="T-SNARE COILED-COIL HOMOLOGY DOMAIN-CONTAINING PROTEIN"/>
    <property type="match status" value="1"/>
</dbReference>
<reference evidence="1" key="2">
    <citation type="submission" date="2020-11" db="EMBL/GenBank/DDBJ databases">
        <authorList>
            <person name="McCartney M.A."/>
            <person name="Auch B."/>
            <person name="Kono T."/>
            <person name="Mallez S."/>
            <person name="Becker A."/>
            <person name="Gohl D.M."/>
            <person name="Silverstein K.A.T."/>
            <person name="Koren S."/>
            <person name="Bechman K.B."/>
            <person name="Herman A."/>
            <person name="Abrahante J.E."/>
            <person name="Garbe J."/>
        </authorList>
    </citation>
    <scope>NUCLEOTIDE SEQUENCE</scope>
    <source>
        <strain evidence="1">Duluth1</strain>
        <tissue evidence="1">Whole animal</tissue>
    </source>
</reference>
<dbReference type="PANTHER" id="PTHR45823:SF1">
    <property type="entry name" value="T-SNARE COILED-COIL HOMOLOGY DOMAIN-CONTAINING PROTEIN"/>
    <property type="match status" value="1"/>
</dbReference>
<proteinExistence type="predicted"/>
<name>A0A9D4BVS8_DREPO</name>
<gene>
    <name evidence="1" type="ORF">DPMN_071459</name>
</gene>
<dbReference type="EMBL" id="JAIWYP010000014">
    <property type="protein sequence ID" value="KAH3711785.1"/>
    <property type="molecule type" value="Genomic_DNA"/>
</dbReference>
<keyword evidence="2" id="KW-1185">Reference proteome</keyword>
<dbReference type="Proteomes" id="UP000828390">
    <property type="component" value="Unassembled WGS sequence"/>
</dbReference>
<comment type="caution">
    <text evidence="1">The sequence shown here is derived from an EMBL/GenBank/DDBJ whole genome shotgun (WGS) entry which is preliminary data.</text>
</comment>
<protein>
    <submittedName>
        <fullName evidence="1">Uncharacterized protein</fullName>
    </submittedName>
</protein>
<sequence length="138" mass="16218">MGHAYNHRLRLPARHAPRDDGVYRRPAVRRNTRSVPKIPPFTGKIYWPVMSAKFEAIARMYGWDEDDKLDILLPMIEGQASEFVFEQLPTEVLSDYHELITELTRRYRVIESSRSFAAKLSRRNQKHGENAEDYDAER</sequence>